<organism evidence="1">
    <name type="scientific">Neobacillus citreus</name>
    <dbReference type="NCBI Taxonomy" id="2833578"/>
    <lineage>
        <taxon>Bacteria</taxon>
        <taxon>Bacillati</taxon>
        <taxon>Bacillota</taxon>
        <taxon>Bacilli</taxon>
        <taxon>Bacillales</taxon>
        <taxon>Bacillaceae</taxon>
        <taxon>Neobacillus</taxon>
    </lineage>
</organism>
<comment type="caution">
    <text evidence="1">The sequence shown here is derived from an EMBL/GenBank/DDBJ whole genome shotgun (WGS) entry which is preliminary data.</text>
</comment>
<gene>
    <name evidence="1" type="ORF">KHB02_32905</name>
</gene>
<evidence type="ECO:0000313" key="1">
    <source>
        <dbReference type="EMBL" id="MBS4186196.1"/>
    </source>
</evidence>
<proteinExistence type="predicted"/>
<protein>
    <submittedName>
        <fullName evidence="1">Uncharacterized protein</fullName>
    </submittedName>
</protein>
<name>A0A942T777_9BACI</name>
<sequence>MEVVGLFGGDTVYFSNEELKRIIETKPVGDFYPYNLKEYDDDAADEYISKVVGSLAAIKNLDYKAEFEHYGSGYASYVEVFCYKKDGSSSEERNGVLEIDGIRIYICRLTPVAVIGKGRVTKHDKGGSSDFLPSQNVDVLPSGDWEEMAAGIRGVLARYHFKDLDSNYVSQPLPFEADIPTLLGDPPYKIFDALFYWED</sequence>
<dbReference type="EMBL" id="JAGYPE010000006">
    <property type="protein sequence ID" value="MBS4186196.1"/>
    <property type="molecule type" value="Genomic_DNA"/>
</dbReference>
<reference evidence="1" key="1">
    <citation type="submission" date="2021-05" db="EMBL/GenBank/DDBJ databases">
        <title>Novel Bacillus species.</title>
        <authorList>
            <person name="Liu G."/>
        </authorList>
    </citation>
    <scope>NUCLEOTIDE SEQUENCE</scope>
    <source>
        <strain evidence="1">FJAT-50051</strain>
    </source>
</reference>
<dbReference type="AlphaFoldDB" id="A0A942T777"/>
<accession>A0A942T777</accession>